<gene>
    <name evidence="2" type="ORF">P8935_01140</name>
</gene>
<reference evidence="2" key="1">
    <citation type="submission" date="2023-03" db="EMBL/GenBank/DDBJ databases">
        <title>Edaphobacter sp.</title>
        <authorList>
            <person name="Huber K.J."/>
            <person name="Papendorf J."/>
            <person name="Pilke C."/>
            <person name="Bunk B."/>
            <person name="Sproeer C."/>
            <person name="Pester M."/>
        </authorList>
    </citation>
    <scope>NUCLEOTIDE SEQUENCE</scope>
    <source>
        <strain evidence="2">DSM 110680</strain>
    </source>
</reference>
<dbReference type="Pfam" id="PF18614">
    <property type="entry name" value="RNase_II_C_S1"/>
    <property type="match status" value="1"/>
</dbReference>
<evidence type="ECO:0000313" key="2">
    <source>
        <dbReference type="EMBL" id="XBH17948.1"/>
    </source>
</evidence>
<dbReference type="PANTHER" id="PTHR23355">
    <property type="entry name" value="RIBONUCLEASE"/>
    <property type="match status" value="1"/>
</dbReference>
<evidence type="ECO:0000259" key="1">
    <source>
        <dbReference type="PROSITE" id="PS50126"/>
    </source>
</evidence>
<dbReference type="GO" id="GO:0006402">
    <property type="term" value="P:mRNA catabolic process"/>
    <property type="evidence" value="ECO:0007669"/>
    <property type="project" value="TreeGrafter"/>
</dbReference>
<protein>
    <submittedName>
        <fullName evidence="2">RNB domain-containing ribonuclease</fullName>
    </submittedName>
</protein>
<dbReference type="InterPro" id="IPR050180">
    <property type="entry name" value="RNR_Ribonuclease"/>
</dbReference>
<dbReference type="GO" id="GO:0005829">
    <property type="term" value="C:cytosol"/>
    <property type="evidence" value="ECO:0007669"/>
    <property type="project" value="TreeGrafter"/>
</dbReference>
<dbReference type="PROSITE" id="PS50126">
    <property type="entry name" value="S1"/>
    <property type="match status" value="1"/>
</dbReference>
<dbReference type="InterPro" id="IPR040596">
    <property type="entry name" value="RNase_II_C_S1"/>
</dbReference>
<sequence>MHSTKTLHFDLVAAAHAEMLAEGFQPDFPAGTDTELAAIKAHPELPAAPGAQDLRKLLWSSIDNDTSKDLDQIEWAEQLPDGRIRVLIGVADVDVRVPKGTLLDQHAQSETTSVYTGVKVFPMLPADLSEGITSLNENEDRVADVVEFMVDPTGCVSGGTVYRALVRNRAQLAYNSVGAWLEGRSPAPAKVAANADLAAQLKLQDKAAQVLVGCRFQHGALDLETIETQPLMSADDQAVGITSLEKNRATSLIEEFMVAANGTVARIFEAAGIPSIWRIVRTPKRWDRMVEVASGLGTKLPEQPDSKALNDFLLAQKQKDPDHFPDLSLTVVKLMGPGEYVLVKPNEPSPGHFGLAVRDYLHSTAPNRRFPDIITQRIMKAHLAKADQPYSEGDLSAMAQHCTQMEDAARKVERSMQKRIAAVVLHPRIGQSFPAIVTGVSQSGTFVRVLNPHVEGMLVNAGKPGSKFDVGDKLTVKLVNTDPQKGFIDFAV</sequence>
<feature type="domain" description="S1 motif" evidence="1">
    <location>
        <begin position="430"/>
        <end position="492"/>
    </location>
</feature>
<dbReference type="SMART" id="SM00955">
    <property type="entry name" value="RNB"/>
    <property type="match status" value="1"/>
</dbReference>
<accession>A0AAU7DJM4</accession>
<dbReference type="SUPFAM" id="SSF50249">
    <property type="entry name" value="Nucleic acid-binding proteins"/>
    <property type="match status" value="2"/>
</dbReference>
<dbReference type="Gene3D" id="2.40.50.140">
    <property type="entry name" value="Nucleic acid-binding proteins"/>
    <property type="match status" value="1"/>
</dbReference>
<dbReference type="AlphaFoldDB" id="A0AAU7DJM4"/>
<dbReference type="PANTHER" id="PTHR23355:SF9">
    <property type="entry name" value="DIS3-LIKE EXONUCLEASE 2"/>
    <property type="match status" value="1"/>
</dbReference>
<proteinExistence type="predicted"/>
<name>A0AAU7DJM4_9BACT</name>
<dbReference type="EMBL" id="CP121196">
    <property type="protein sequence ID" value="XBH17948.1"/>
    <property type="molecule type" value="Genomic_DNA"/>
</dbReference>
<dbReference type="InterPro" id="IPR001900">
    <property type="entry name" value="RNase_II/R"/>
</dbReference>
<dbReference type="GO" id="GO:0004540">
    <property type="term" value="F:RNA nuclease activity"/>
    <property type="evidence" value="ECO:0007669"/>
    <property type="project" value="InterPro"/>
</dbReference>
<dbReference type="InterPro" id="IPR003029">
    <property type="entry name" value="S1_domain"/>
</dbReference>
<dbReference type="RefSeq" id="WP_348263174.1">
    <property type="nucleotide sequence ID" value="NZ_CP121196.1"/>
</dbReference>
<dbReference type="GO" id="GO:0003723">
    <property type="term" value="F:RNA binding"/>
    <property type="evidence" value="ECO:0007669"/>
    <property type="project" value="InterPro"/>
</dbReference>
<dbReference type="InterPro" id="IPR012340">
    <property type="entry name" value="NA-bd_OB-fold"/>
</dbReference>
<dbReference type="Pfam" id="PF00773">
    <property type="entry name" value="RNB"/>
    <property type="match status" value="1"/>
</dbReference>
<organism evidence="2">
    <name type="scientific">Telmatobacter sp. DSM 110680</name>
    <dbReference type="NCBI Taxonomy" id="3036704"/>
    <lineage>
        <taxon>Bacteria</taxon>
        <taxon>Pseudomonadati</taxon>
        <taxon>Acidobacteriota</taxon>
        <taxon>Terriglobia</taxon>
        <taxon>Terriglobales</taxon>
        <taxon>Acidobacteriaceae</taxon>
        <taxon>Telmatobacter</taxon>
    </lineage>
</organism>